<keyword evidence="2" id="KW-1185">Reference proteome</keyword>
<evidence type="ECO:0000313" key="2">
    <source>
        <dbReference type="Proteomes" id="UP000235145"/>
    </source>
</evidence>
<accession>A0A9R1XWU2</accession>
<name>A0A9R1XWU2_LACSA</name>
<dbReference type="Proteomes" id="UP000235145">
    <property type="component" value="Unassembled WGS sequence"/>
</dbReference>
<comment type="caution">
    <text evidence="1">The sequence shown here is derived from an EMBL/GenBank/DDBJ whole genome shotgun (WGS) entry which is preliminary data.</text>
</comment>
<dbReference type="EMBL" id="NBSK02000001">
    <property type="protein sequence ID" value="KAJ0225454.1"/>
    <property type="molecule type" value="Genomic_DNA"/>
</dbReference>
<reference evidence="1 2" key="1">
    <citation type="journal article" date="2017" name="Nat. Commun.">
        <title>Genome assembly with in vitro proximity ligation data and whole-genome triplication in lettuce.</title>
        <authorList>
            <person name="Reyes-Chin-Wo S."/>
            <person name="Wang Z."/>
            <person name="Yang X."/>
            <person name="Kozik A."/>
            <person name="Arikit S."/>
            <person name="Song C."/>
            <person name="Xia L."/>
            <person name="Froenicke L."/>
            <person name="Lavelle D.O."/>
            <person name="Truco M.J."/>
            <person name="Xia R."/>
            <person name="Zhu S."/>
            <person name="Xu C."/>
            <person name="Xu H."/>
            <person name="Xu X."/>
            <person name="Cox K."/>
            <person name="Korf I."/>
            <person name="Meyers B.C."/>
            <person name="Michelmore R.W."/>
        </authorList>
    </citation>
    <scope>NUCLEOTIDE SEQUENCE [LARGE SCALE GENOMIC DNA]</scope>
    <source>
        <strain evidence="2">cv. Salinas</strain>
        <tissue evidence="1">Seedlings</tissue>
    </source>
</reference>
<gene>
    <name evidence="1" type="ORF">LSAT_V11C100040290</name>
</gene>
<protein>
    <submittedName>
        <fullName evidence="1">Uncharacterized protein</fullName>
    </submittedName>
</protein>
<evidence type="ECO:0000313" key="1">
    <source>
        <dbReference type="EMBL" id="KAJ0225454.1"/>
    </source>
</evidence>
<organism evidence="1 2">
    <name type="scientific">Lactuca sativa</name>
    <name type="common">Garden lettuce</name>
    <dbReference type="NCBI Taxonomy" id="4236"/>
    <lineage>
        <taxon>Eukaryota</taxon>
        <taxon>Viridiplantae</taxon>
        <taxon>Streptophyta</taxon>
        <taxon>Embryophyta</taxon>
        <taxon>Tracheophyta</taxon>
        <taxon>Spermatophyta</taxon>
        <taxon>Magnoliopsida</taxon>
        <taxon>eudicotyledons</taxon>
        <taxon>Gunneridae</taxon>
        <taxon>Pentapetalae</taxon>
        <taxon>asterids</taxon>
        <taxon>campanulids</taxon>
        <taxon>Asterales</taxon>
        <taxon>Asteraceae</taxon>
        <taxon>Cichorioideae</taxon>
        <taxon>Cichorieae</taxon>
        <taxon>Lactucinae</taxon>
        <taxon>Lactuca</taxon>
    </lineage>
</organism>
<dbReference type="AlphaFoldDB" id="A0A9R1XWU2"/>
<sequence length="84" mass="9372">MINRPATLPIAASPQVFVAALSWVINEILLAQTTHNHRLIMQHPDHQTTTEETFVVTHEANILTVVVTMTLPINNFSDPPYLSV</sequence>
<proteinExistence type="predicted"/>